<feature type="transmembrane region" description="Helical" evidence="8">
    <location>
        <begin position="48"/>
        <end position="67"/>
    </location>
</feature>
<evidence type="ECO:0000256" key="3">
    <source>
        <dbReference type="ARBA" id="ARBA00022519"/>
    </source>
</evidence>
<proteinExistence type="inferred from homology"/>
<dbReference type="EMBL" id="PYMJ01000002">
    <property type="protein sequence ID" value="PSU51062.1"/>
    <property type="molecule type" value="Genomic_DNA"/>
</dbReference>
<protein>
    <recommendedName>
        <fullName evidence="8">L-alanine exporter AlaE</fullName>
    </recommendedName>
</protein>
<sequence length="159" mass="17539">MSVKGQFNMRNAAADTFAMVIFSFITGMLIEVFVSGMTLEQSLASRTLSIPVNIAIAWPYGVFRDYLLRTGHRLSPSSWMKGLSDMVAYVLFQSPVYACILLAVGADTDQIITAVTSNAFVSGALGIVYGQFLDACRRMFKVPGYCRELSHPEPQHQEV</sequence>
<dbReference type="Pfam" id="PF06610">
    <property type="entry name" value="AlaE"/>
    <property type="match status" value="1"/>
</dbReference>
<accession>A0A2T3JPT0</accession>
<feature type="transmembrane region" description="Helical" evidence="8">
    <location>
        <begin position="87"/>
        <end position="105"/>
    </location>
</feature>
<gene>
    <name evidence="8" type="primary">alaE</name>
    <name evidence="9" type="ORF">C9J12_03620</name>
</gene>
<comment type="function">
    <text evidence="8">Exports L-alanine.</text>
</comment>
<evidence type="ECO:0000256" key="1">
    <source>
        <dbReference type="ARBA" id="ARBA00022448"/>
    </source>
</evidence>
<keyword evidence="7 8" id="KW-0472">Membrane</keyword>
<evidence type="ECO:0000256" key="6">
    <source>
        <dbReference type="ARBA" id="ARBA00022989"/>
    </source>
</evidence>
<keyword evidence="10" id="KW-1185">Reference proteome</keyword>
<dbReference type="HAMAP" id="MF_00914">
    <property type="entry name" value="L_Ala_exporter"/>
    <property type="match status" value="1"/>
</dbReference>
<evidence type="ECO:0000256" key="5">
    <source>
        <dbReference type="ARBA" id="ARBA00022970"/>
    </source>
</evidence>
<name>A0A2T3JPT0_9GAMM</name>
<keyword evidence="4 8" id="KW-0812">Transmembrane</keyword>
<dbReference type="GO" id="GO:0032973">
    <property type="term" value="P:amino acid export across plasma membrane"/>
    <property type="evidence" value="ECO:0007669"/>
    <property type="project" value="UniProtKB-UniRule"/>
</dbReference>
<keyword evidence="6 8" id="KW-1133">Transmembrane helix</keyword>
<evidence type="ECO:0000313" key="10">
    <source>
        <dbReference type="Proteomes" id="UP000240987"/>
    </source>
</evidence>
<dbReference type="GO" id="GO:0034639">
    <property type="term" value="F:L-amino acid efflux transmembrane transporter activity"/>
    <property type="evidence" value="ECO:0007669"/>
    <property type="project" value="UniProtKB-UniRule"/>
</dbReference>
<evidence type="ECO:0000256" key="2">
    <source>
        <dbReference type="ARBA" id="ARBA00022475"/>
    </source>
</evidence>
<keyword evidence="5 8" id="KW-0029">Amino-acid transport</keyword>
<evidence type="ECO:0000256" key="4">
    <source>
        <dbReference type="ARBA" id="ARBA00022692"/>
    </source>
</evidence>
<dbReference type="AlphaFoldDB" id="A0A2T3JPT0"/>
<dbReference type="Proteomes" id="UP000240987">
    <property type="component" value="Unassembled WGS sequence"/>
</dbReference>
<keyword evidence="3 8" id="KW-0997">Cell inner membrane</keyword>
<evidence type="ECO:0000256" key="7">
    <source>
        <dbReference type="ARBA" id="ARBA00023136"/>
    </source>
</evidence>
<comment type="subcellular location">
    <subcellularLocation>
        <location evidence="8">Cell inner membrane</location>
        <topology evidence="8">Multi-pass membrane protein</topology>
    </subcellularLocation>
</comment>
<evidence type="ECO:0000313" key="9">
    <source>
        <dbReference type="EMBL" id="PSU51062.1"/>
    </source>
</evidence>
<comment type="similarity">
    <text evidence="8">Belongs to the AlaE exporter family.</text>
</comment>
<comment type="caution">
    <text evidence="9">The sequence shown here is derived from an EMBL/GenBank/DDBJ whole genome shotgun (WGS) entry which is preliminary data.</text>
</comment>
<organism evidence="9 10">
    <name type="scientific">Photobacterium frigidiphilum</name>
    <dbReference type="NCBI Taxonomy" id="264736"/>
    <lineage>
        <taxon>Bacteria</taxon>
        <taxon>Pseudomonadati</taxon>
        <taxon>Pseudomonadota</taxon>
        <taxon>Gammaproteobacteria</taxon>
        <taxon>Vibrionales</taxon>
        <taxon>Vibrionaceae</taxon>
        <taxon>Photobacterium</taxon>
    </lineage>
</organism>
<dbReference type="RefSeq" id="WP_107241450.1">
    <property type="nucleotide sequence ID" value="NZ_PYMJ01000002.1"/>
</dbReference>
<keyword evidence="1 8" id="KW-0813">Transport</keyword>
<feature type="transmembrane region" description="Helical" evidence="8">
    <location>
        <begin position="12"/>
        <end position="36"/>
    </location>
</feature>
<dbReference type="InterPro" id="IPR010574">
    <property type="entry name" value="Ala_export_AlaE"/>
</dbReference>
<reference evidence="9 10" key="1">
    <citation type="submission" date="2018-01" db="EMBL/GenBank/DDBJ databases">
        <title>Whole genome sequencing of Histamine producing bacteria.</title>
        <authorList>
            <person name="Butler K."/>
        </authorList>
    </citation>
    <scope>NUCLEOTIDE SEQUENCE [LARGE SCALE GENOMIC DNA]</scope>
    <source>
        <strain evidence="9 10">JCM 12947</strain>
    </source>
</reference>
<dbReference type="OrthoDB" id="9006207at2"/>
<evidence type="ECO:0000256" key="8">
    <source>
        <dbReference type="HAMAP-Rule" id="MF_00914"/>
    </source>
</evidence>
<keyword evidence="2 8" id="KW-1003">Cell membrane</keyword>
<feature type="transmembrane region" description="Helical" evidence="8">
    <location>
        <begin position="111"/>
        <end position="132"/>
    </location>
</feature>
<dbReference type="GO" id="GO:0005886">
    <property type="term" value="C:plasma membrane"/>
    <property type="evidence" value="ECO:0007669"/>
    <property type="project" value="UniProtKB-SubCell"/>
</dbReference>